<protein>
    <submittedName>
        <fullName evidence="1">Uncharacterized protein</fullName>
    </submittedName>
</protein>
<sequence length="39" mass="4291">YVLQRAKRLASMDFMEIMRDMAPGGVSQVEQVTGSSDEG</sequence>
<evidence type="ECO:0000313" key="1">
    <source>
        <dbReference type="EMBL" id="GAG32273.1"/>
    </source>
</evidence>
<dbReference type="EMBL" id="BARS01046726">
    <property type="protein sequence ID" value="GAG32273.1"/>
    <property type="molecule type" value="Genomic_DNA"/>
</dbReference>
<organism evidence="1">
    <name type="scientific">marine sediment metagenome</name>
    <dbReference type="NCBI Taxonomy" id="412755"/>
    <lineage>
        <taxon>unclassified sequences</taxon>
        <taxon>metagenomes</taxon>
        <taxon>ecological metagenomes</taxon>
    </lineage>
</organism>
<accession>X0X6H5</accession>
<dbReference type="AlphaFoldDB" id="X0X6H5"/>
<reference evidence="1" key="1">
    <citation type="journal article" date="2014" name="Front. Microbiol.">
        <title>High frequency of phylogenetically diverse reductive dehalogenase-homologous genes in deep subseafloor sedimentary metagenomes.</title>
        <authorList>
            <person name="Kawai M."/>
            <person name="Futagami T."/>
            <person name="Toyoda A."/>
            <person name="Takaki Y."/>
            <person name="Nishi S."/>
            <person name="Hori S."/>
            <person name="Arai W."/>
            <person name="Tsubouchi T."/>
            <person name="Morono Y."/>
            <person name="Uchiyama I."/>
            <person name="Ito T."/>
            <person name="Fujiyama A."/>
            <person name="Inagaki F."/>
            <person name="Takami H."/>
        </authorList>
    </citation>
    <scope>NUCLEOTIDE SEQUENCE</scope>
    <source>
        <strain evidence="1">Expedition CK06-06</strain>
    </source>
</reference>
<feature type="non-terminal residue" evidence="1">
    <location>
        <position position="1"/>
    </location>
</feature>
<name>X0X6H5_9ZZZZ</name>
<gene>
    <name evidence="1" type="ORF">S01H1_70281</name>
</gene>
<comment type="caution">
    <text evidence="1">The sequence shown here is derived from an EMBL/GenBank/DDBJ whole genome shotgun (WGS) entry which is preliminary data.</text>
</comment>
<proteinExistence type="predicted"/>